<accession>A0A074YWL6</accession>
<evidence type="ECO:0008006" key="4">
    <source>
        <dbReference type="Google" id="ProtNLM"/>
    </source>
</evidence>
<evidence type="ECO:0000256" key="1">
    <source>
        <dbReference type="SAM" id="MobiDB-lite"/>
    </source>
</evidence>
<dbReference type="OrthoDB" id="2922289at2759"/>
<reference evidence="2 3" key="1">
    <citation type="journal article" date="2014" name="BMC Genomics">
        <title>Genome sequencing of four Aureobasidium pullulans varieties: biotechnological potential, stress tolerance, and description of new species.</title>
        <authorList>
            <person name="Gostin Ar C."/>
            <person name="Ohm R.A."/>
            <person name="Kogej T."/>
            <person name="Sonjak S."/>
            <person name="Turk M."/>
            <person name="Zajc J."/>
            <person name="Zalar P."/>
            <person name="Grube M."/>
            <person name="Sun H."/>
            <person name="Han J."/>
            <person name="Sharma A."/>
            <person name="Chiniquy J."/>
            <person name="Ngan C.Y."/>
            <person name="Lipzen A."/>
            <person name="Barry K."/>
            <person name="Grigoriev I.V."/>
            <person name="Gunde-Cimerman N."/>
        </authorList>
    </citation>
    <scope>NUCLEOTIDE SEQUENCE [LARGE SCALE GENOMIC DNA]</scope>
    <source>
        <strain evidence="2 3">EXF-2481</strain>
    </source>
</reference>
<dbReference type="RefSeq" id="XP_013339733.1">
    <property type="nucleotide sequence ID" value="XM_013484279.1"/>
</dbReference>
<dbReference type="AlphaFoldDB" id="A0A074YWL6"/>
<dbReference type="EMBL" id="KL584780">
    <property type="protein sequence ID" value="KEQ91261.1"/>
    <property type="molecule type" value="Genomic_DNA"/>
</dbReference>
<dbReference type="InterPro" id="IPR018247">
    <property type="entry name" value="EF_Hand_1_Ca_BS"/>
</dbReference>
<dbReference type="GeneID" id="25364809"/>
<proteinExistence type="predicted"/>
<dbReference type="Proteomes" id="UP000030641">
    <property type="component" value="Unassembled WGS sequence"/>
</dbReference>
<dbReference type="PANTHER" id="PTHR40788:SF1">
    <property type="entry name" value="IPA PROTEIN"/>
    <property type="match status" value="1"/>
</dbReference>
<protein>
    <recommendedName>
        <fullName evidence="4">Clr5 domain-containing protein</fullName>
    </recommendedName>
</protein>
<organism evidence="2 3">
    <name type="scientific">Aureobasidium subglaciale (strain EXF-2481)</name>
    <name type="common">Aureobasidium pullulans var. subglaciale</name>
    <dbReference type="NCBI Taxonomy" id="1043005"/>
    <lineage>
        <taxon>Eukaryota</taxon>
        <taxon>Fungi</taxon>
        <taxon>Dikarya</taxon>
        <taxon>Ascomycota</taxon>
        <taxon>Pezizomycotina</taxon>
        <taxon>Dothideomycetes</taxon>
        <taxon>Dothideomycetidae</taxon>
        <taxon>Dothideales</taxon>
        <taxon>Saccotheciaceae</taxon>
        <taxon>Aureobasidium</taxon>
    </lineage>
</organism>
<dbReference type="PROSITE" id="PS00018">
    <property type="entry name" value="EF_HAND_1"/>
    <property type="match status" value="1"/>
</dbReference>
<gene>
    <name evidence="2" type="ORF">AUEXF2481DRAFT_33212</name>
</gene>
<dbReference type="InParanoid" id="A0A074YWL6"/>
<sequence>MWSNHSIGPRFKTGSEIHGTNLARYTAPCECASCRQQFVPPELQKAFCHKYENMVRPQEAEVSLAKFVSQINIDRAHLAELCSIFGNTILSRWRKKSRDKREALLIQADPTMEKKAWYRLRFDAEEISGPTARQQHRNNWLLPYMSVEIMKSSPNILFGLVQNRIQYSPQEWAASDSNTVKQGFATGYLGMEYCGHSCVVMHGLDYGELVPWNKEAAERWDIVGYPRARLVIEAQAVILSRLRSIVELILGGVHPDSLEASDRWQETVQAGFKQTSNVEMWSEYVNQPFSSPQRFDVEHYCSVSQARMQAAQDHLWLLQTDPSYTCSRWRILYEEWSHMKDLCDHFRDNVHPAQPLPRQVEHSLALLEAALVQYMDKTIRHFTAWISQSPGFKDNYKVTLHWIVFQCTGDTDNDKRLDHPELFAKLEAYLAEADEKERDRLDETVYARPSEFAALHEMLLAVRSHRPSFFRRDEQGLSDLRKTNSTAYTRGLALEGAAEEAVCFPWKSLETFDQTQPAAGRRDEAWLEKRTMERKFLTRFWDQALEALRGMMTYTRMEPREIEDTISLISVSRSSEYQKLVESERLEVLEAIKSATVTQIPTRSTLWDQGPDISKLVIEERAPKPKTRPSGPINEPIAPEPIEDTPSTQPIPTTPRALEVLKKMFPTTAEETAAKTTDWDLFVHAMNDLNFAARNSGGSAVAFEHASKRKIIFHRPHPVAKIDSVMLQSMGKRMKKHFEWCRERFVET</sequence>
<evidence type="ECO:0000313" key="2">
    <source>
        <dbReference type="EMBL" id="KEQ91261.1"/>
    </source>
</evidence>
<dbReference type="OMA" id="NENWISI"/>
<keyword evidence="3" id="KW-1185">Reference proteome</keyword>
<dbReference type="PANTHER" id="PTHR40788">
    <property type="entry name" value="CLR5 DOMAIN-CONTAINING PROTEIN-RELATED"/>
    <property type="match status" value="1"/>
</dbReference>
<name>A0A074YWL6_AURSE</name>
<dbReference type="HOGENOM" id="CLU_017829_0_0_1"/>
<feature type="region of interest" description="Disordered" evidence="1">
    <location>
        <begin position="622"/>
        <end position="651"/>
    </location>
</feature>
<evidence type="ECO:0000313" key="3">
    <source>
        <dbReference type="Proteomes" id="UP000030641"/>
    </source>
</evidence>
<dbReference type="STRING" id="1043005.A0A074YWL6"/>